<dbReference type="AlphaFoldDB" id="A0A2P2L2F1"/>
<protein>
    <submittedName>
        <fullName evidence="1">Putative LRR receptor-like serine/threonine-protein kinase At4g08850 isoform X2</fullName>
    </submittedName>
</protein>
<evidence type="ECO:0000313" key="1">
    <source>
        <dbReference type="EMBL" id="MBX12161.1"/>
    </source>
</evidence>
<dbReference type="GO" id="GO:0016301">
    <property type="term" value="F:kinase activity"/>
    <property type="evidence" value="ECO:0007669"/>
    <property type="project" value="UniProtKB-KW"/>
</dbReference>
<keyword evidence="1" id="KW-0675">Receptor</keyword>
<organism evidence="1">
    <name type="scientific">Rhizophora mucronata</name>
    <name type="common">Asiatic mangrove</name>
    <dbReference type="NCBI Taxonomy" id="61149"/>
    <lineage>
        <taxon>Eukaryota</taxon>
        <taxon>Viridiplantae</taxon>
        <taxon>Streptophyta</taxon>
        <taxon>Embryophyta</taxon>
        <taxon>Tracheophyta</taxon>
        <taxon>Spermatophyta</taxon>
        <taxon>Magnoliopsida</taxon>
        <taxon>eudicotyledons</taxon>
        <taxon>Gunneridae</taxon>
        <taxon>Pentapetalae</taxon>
        <taxon>rosids</taxon>
        <taxon>fabids</taxon>
        <taxon>Malpighiales</taxon>
        <taxon>Rhizophoraceae</taxon>
        <taxon>Rhizophora</taxon>
    </lineage>
</organism>
<reference evidence="1" key="1">
    <citation type="submission" date="2018-02" db="EMBL/GenBank/DDBJ databases">
        <title>Rhizophora mucronata_Transcriptome.</title>
        <authorList>
            <person name="Meera S.P."/>
            <person name="Sreeshan A."/>
            <person name="Augustine A."/>
        </authorList>
    </citation>
    <scope>NUCLEOTIDE SEQUENCE</scope>
    <source>
        <tissue evidence="1">Leaf</tissue>
    </source>
</reference>
<proteinExistence type="predicted"/>
<dbReference type="EMBL" id="GGEC01031677">
    <property type="protein sequence ID" value="MBX12161.1"/>
    <property type="molecule type" value="Transcribed_RNA"/>
</dbReference>
<keyword evidence="1" id="KW-0418">Kinase</keyword>
<accession>A0A2P2L2F1</accession>
<keyword evidence="1" id="KW-0808">Transferase</keyword>
<sequence>MFVMVVGMEPSRLFSCKRRKESELSLPISSGIVPEKEFIDRFRWMSLERLPMCEGMDPWNELLGRASCVRLGNDKKRRL</sequence>
<name>A0A2P2L2F1_RHIMU</name>